<organism evidence="1 2">
    <name type="scientific">Dichanthelium oligosanthes</name>
    <dbReference type="NCBI Taxonomy" id="888268"/>
    <lineage>
        <taxon>Eukaryota</taxon>
        <taxon>Viridiplantae</taxon>
        <taxon>Streptophyta</taxon>
        <taxon>Embryophyta</taxon>
        <taxon>Tracheophyta</taxon>
        <taxon>Spermatophyta</taxon>
        <taxon>Magnoliopsida</taxon>
        <taxon>Liliopsida</taxon>
        <taxon>Poales</taxon>
        <taxon>Poaceae</taxon>
        <taxon>PACMAD clade</taxon>
        <taxon>Panicoideae</taxon>
        <taxon>Panicodae</taxon>
        <taxon>Paniceae</taxon>
        <taxon>Dichantheliinae</taxon>
        <taxon>Dichanthelium</taxon>
    </lineage>
</organism>
<evidence type="ECO:0000313" key="2">
    <source>
        <dbReference type="Proteomes" id="UP000095767"/>
    </source>
</evidence>
<comment type="caution">
    <text evidence="1">The sequence shown here is derived from an EMBL/GenBank/DDBJ whole genome shotgun (WGS) entry which is preliminary data.</text>
</comment>
<dbReference type="OrthoDB" id="591384at2759"/>
<dbReference type="AlphaFoldDB" id="A0A1E5VQG1"/>
<dbReference type="PANTHER" id="PTHR47150:SF7">
    <property type="entry name" value="NUCLEASE"/>
    <property type="match status" value="1"/>
</dbReference>
<name>A0A1E5VQG1_9POAL</name>
<evidence type="ECO:0000313" key="1">
    <source>
        <dbReference type="EMBL" id="OEL27363.1"/>
    </source>
</evidence>
<dbReference type="PANTHER" id="PTHR47150">
    <property type="entry name" value="OS12G0169200 PROTEIN"/>
    <property type="match status" value="1"/>
</dbReference>
<proteinExistence type="predicted"/>
<dbReference type="STRING" id="888268.A0A1E5VQG1"/>
<dbReference type="Proteomes" id="UP000095767">
    <property type="component" value="Unassembled WGS sequence"/>
</dbReference>
<gene>
    <name evidence="1" type="ORF">BAE44_0011618</name>
</gene>
<keyword evidence="2" id="KW-1185">Reference proteome</keyword>
<dbReference type="EMBL" id="LWDX02032662">
    <property type="protein sequence ID" value="OEL27363.1"/>
    <property type="molecule type" value="Genomic_DNA"/>
</dbReference>
<sequence length="101" mass="11896">LHRRRHGSVSGHIVIDRDHAGGHARIIADYFAKNPVYTHFHFRCRRYHMRRYFFLCIMQAVEERDPWFACRLDATGKMGLSPLQKCIAAPRILAYGHRSIF</sequence>
<feature type="non-terminal residue" evidence="1">
    <location>
        <position position="1"/>
    </location>
</feature>
<reference evidence="1 2" key="1">
    <citation type="submission" date="2016-09" db="EMBL/GenBank/DDBJ databases">
        <title>The draft genome of Dichanthelium oligosanthes: A C3 panicoid grass species.</title>
        <authorList>
            <person name="Studer A.J."/>
            <person name="Schnable J.C."/>
            <person name="Brutnell T.P."/>
        </authorList>
    </citation>
    <scope>NUCLEOTIDE SEQUENCE [LARGE SCALE GENOMIC DNA]</scope>
    <source>
        <strain evidence="2">cv. Kellogg 1175</strain>
        <tissue evidence="1">Leaf</tissue>
    </source>
</reference>
<protein>
    <submittedName>
        <fullName evidence="1">Uncharacterized protein</fullName>
    </submittedName>
</protein>
<accession>A0A1E5VQG1</accession>